<evidence type="ECO:0000313" key="2">
    <source>
        <dbReference type="Proteomes" id="UP000582090"/>
    </source>
</evidence>
<protein>
    <submittedName>
        <fullName evidence="1">Uncharacterized protein</fullName>
    </submittedName>
</protein>
<gene>
    <name evidence="1" type="ORF">GGQ67_000907</name>
</gene>
<accession>A0A7W6G9U9</accession>
<dbReference type="AlphaFoldDB" id="A0A7W6G9U9"/>
<name>A0A7W6G9U9_9HYPH</name>
<reference evidence="1 2" key="1">
    <citation type="submission" date="2020-08" db="EMBL/GenBank/DDBJ databases">
        <title>Genomic Encyclopedia of Type Strains, Phase IV (KMG-IV): sequencing the most valuable type-strain genomes for metagenomic binning, comparative biology and taxonomic classification.</title>
        <authorList>
            <person name="Goeker M."/>
        </authorList>
    </citation>
    <scope>NUCLEOTIDE SEQUENCE [LARGE SCALE GENOMIC DNA]</scope>
    <source>
        <strain evidence="1 2">DSM 26575</strain>
    </source>
</reference>
<dbReference type="Proteomes" id="UP000582090">
    <property type="component" value="Unassembled WGS sequence"/>
</dbReference>
<organism evidence="1 2">
    <name type="scientific">Rhizobium metallidurans</name>
    <dbReference type="NCBI Taxonomy" id="1265931"/>
    <lineage>
        <taxon>Bacteria</taxon>
        <taxon>Pseudomonadati</taxon>
        <taxon>Pseudomonadota</taxon>
        <taxon>Alphaproteobacteria</taxon>
        <taxon>Hyphomicrobiales</taxon>
        <taxon>Rhizobiaceae</taxon>
        <taxon>Rhizobium/Agrobacterium group</taxon>
        <taxon>Rhizobium</taxon>
    </lineage>
</organism>
<dbReference type="EMBL" id="JACIDW010000002">
    <property type="protein sequence ID" value="MBB3963282.1"/>
    <property type="molecule type" value="Genomic_DNA"/>
</dbReference>
<proteinExistence type="predicted"/>
<evidence type="ECO:0000313" key="1">
    <source>
        <dbReference type="EMBL" id="MBB3963282.1"/>
    </source>
</evidence>
<comment type="caution">
    <text evidence="1">The sequence shown here is derived from an EMBL/GenBank/DDBJ whole genome shotgun (WGS) entry which is preliminary data.</text>
</comment>
<keyword evidence="2" id="KW-1185">Reference proteome</keyword>
<sequence>MRSGHGDHCSLHNCVVTYSLQANRPVVVGFRVGALHPRLRPTNQTSLFRPPIRVASSRVTLIDIRGTRPDIQSAVGAANGRA</sequence>